<evidence type="ECO:0000256" key="2">
    <source>
        <dbReference type="ARBA" id="ARBA00012180"/>
    </source>
</evidence>
<dbReference type="EMBL" id="VWYX01002471">
    <property type="protein sequence ID" value="NXE02244.1"/>
    <property type="molecule type" value="Genomic_DNA"/>
</dbReference>
<dbReference type="PANTHER" id="PTHR33064">
    <property type="entry name" value="POL PROTEIN"/>
    <property type="match status" value="1"/>
</dbReference>
<dbReference type="InterPro" id="IPR000477">
    <property type="entry name" value="RT_dom"/>
</dbReference>
<keyword evidence="5" id="KW-1185">Reference proteome</keyword>
<comment type="similarity">
    <text evidence="1">Belongs to the beta type-B retroviral polymerase family. HERV class-II K(HML-2) pol subfamily.</text>
</comment>
<dbReference type="InterPro" id="IPR043502">
    <property type="entry name" value="DNA/RNA_pol_sf"/>
</dbReference>
<evidence type="ECO:0000313" key="5">
    <source>
        <dbReference type="Proteomes" id="UP000541605"/>
    </source>
</evidence>
<dbReference type="SUPFAM" id="SSF56672">
    <property type="entry name" value="DNA/RNA polymerases"/>
    <property type="match status" value="1"/>
</dbReference>
<organism evidence="4 5">
    <name type="scientific">Chaetorhynchus papuensis</name>
    <name type="common">pygmy drongo</name>
    <dbReference type="NCBI Taxonomy" id="254446"/>
    <lineage>
        <taxon>Eukaryota</taxon>
        <taxon>Metazoa</taxon>
        <taxon>Chordata</taxon>
        <taxon>Craniata</taxon>
        <taxon>Vertebrata</taxon>
        <taxon>Euteleostomi</taxon>
        <taxon>Archelosauria</taxon>
        <taxon>Archosauria</taxon>
        <taxon>Dinosauria</taxon>
        <taxon>Saurischia</taxon>
        <taxon>Theropoda</taxon>
        <taxon>Coelurosauria</taxon>
        <taxon>Aves</taxon>
        <taxon>Neognathae</taxon>
        <taxon>Neoaves</taxon>
        <taxon>Telluraves</taxon>
        <taxon>Australaves</taxon>
        <taxon>Passeriformes</taxon>
        <taxon>Rhipiduridae</taxon>
        <taxon>Chaetorhynchus</taxon>
    </lineage>
</organism>
<feature type="domain" description="Reverse transcriptase" evidence="3">
    <location>
        <begin position="1"/>
        <end position="87"/>
    </location>
</feature>
<dbReference type="PROSITE" id="PS50878">
    <property type="entry name" value="RT_POL"/>
    <property type="match status" value="1"/>
</dbReference>
<evidence type="ECO:0000256" key="1">
    <source>
        <dbReference type="ARBA" id="ARBA00010879"/>
    </source>
</evidence>
<dbReference type="InterPro" id="IPR043128">
    <property type="entry name" value="Rev_trsase/Diguanyl_cyclase"/>
</dbReference>
<evidence type="ECO:0000259" key="3">
    <source>
        <dbReference type="PROSITE" id="PS50878"/>
    </source>
</evidence>
<gene>
    <name evidence="4" type="primary">Ervk7_0</name>
    <name evidence="4" type="ORF">CHAPAP_R16044</name>
</gene>
<dbReference type="Pfam" id="PF00078">
    <property type="entry name" value="RVT_1"/>
    <property type="match status" value="1"/>
</dbReference>
<dbReference type="GO" id="GO:0004523">
    <property type="term" value="F:RNA-DNA hybrid ribonuclease activity"/>
    <property type="evidence" value="ECO:0007669"/>
    <property type="project" value="UniProtKB-EC"/>
</dbReference>
<dbReference type="PANTHER" id="PTHR33064:SF38">
    <property type="entry name" value="LRRGT00076-LIKE"/>
    <property type="match status" value="1"/>
</dbReference>
<dbReference type="Gene3D" id="3.30.70.270">
    <property type="match status" value="1"/>
</dbReference>
<dbReference type="AlphaFoldDB" id="A0A7K8JHU8"/>
<accession>A0A7K8JHU8</accession>
<dbReference type="EC" id="3.1.26.4" evidence="2"/>
<dbReference type="InterPro" id="IPR051320">
    <property type="entry name" value="Viral_Replic_Matur_Polypro"/>
</dbReference>
<sequence length="87" mass="10081">VHENSQELFAFEWEKPEIGRKSQLTWTVLPQGFKNSPTIFGNQLAKELEDWRRQQPGGVTLQYVDDILIAAKTRDNCIQFTVSLLNF</sequence>
<feature type="non-terminal residue" evidence="4">
    <location>
        <position position="87"/>
    </location>
</feature>
<reference evidence="4 5" key="1">
    <citation type="submission" date="2019-09" db="EMBL/GenBank/DDBJ databases">
        <title>Bird 10,000 Genomes (B10K) Project - Family phase.</title>
        <authorList>
            <person name="Zhang G."/>
        </authorList>
    </citation>
    <scope>NUCLEOTIDE SEQUENCE [LARGE SCALE GENOMIC DNA]</scope>
    <source>
        <strain evidence="4">B10K-CU-031-19</strain>
        <tissue evidence="4">Muscle</tissue>
    </source>
</reference>
<feature type="non-terminal residue" evidence="4">
    <location>
        <position position="1"/>
    </location>
</feature>
<dbReference type="Proteomes" id="UP000541605">
    <property type="component" value="Unassembled WGS sequence"/>
</dbReference>
<comment type="caution">
    <text evidence="4">The sequence shown here is derived from an EMBL/GenBank/DDBJ whole genome shotgun (WGS) entry which is preliminary data.</text>
</comment>
<name>A0A7K8JHU8_9PASS</name>
<proteinExistence type="inferred from homology"/>
<protein>
    <recommendedName>
        <fullName evidence="2">ribonuclease H</fullName>
        <ecNumber evidence="2">3.1.26.4</ecNumber>
    </recommendedName>
</protein>
<evidence type="ECO:0000313" key="4">
    <source>
        <dbReference type="EMBL" id="NXE02244.1"/>
    </source>
</evidence>